<evidence type="ECO:0000256" key="6">
    <source>
        <dbReference type="ARBA" id="ARBA00023136"/>
    </source>
</evidence>
<dbReference type="AlphaFoldDB" id="A0A518DH08"/>
<feature type="transmembrane region" description="Helical" evidence="11">
    <location>
        <begin position="45"/>
        <end position="68"/>
    </location>
</feature>
<dbReference type="CDD" id="cd00400">
    <property type="entry name" value="Voltage_gated_ClC"/>
    <property type="match status" value="1"/>
</dbReference>
<organism evidence="13 14">
    <name type="scientific">Pirellulimonas nuda</name>
    <dbReference type="NCBI Taxonomy" id="2528009"/>
    <lineage>
        <taxon>Bacteria</taxon>
        <taxon>Pseudomonadati</taxon>
        <taxon>Planctomycetota</taxon>
        <taxon>Planctomycetia</taxon>
        <taxon>Pirellulales</taxon>
        <taxon>Lacipirellulaceae</taxon>
        <taxon>Pirellulimonas</taxon>
    </lineage>
</organism>
<evidence type="ECO:0000256" key="3">
    <source>
        <dbReference type="ARBA" id="ARBA00022692"/>
    </source>
</evidence>
<comment type="subcellular location">
    <subcellularLocation>
        <location evidence="1">Membrane</location>
        <topology evidence="1">Multi-pass membrane protein</topology>
    </subcellularLocation>
</comment>
<dbReference type="Gene3D" id="3.10.580.10">
    <property type="entry name" value="CBS-domain"/>
    <property type="match status" value="1"/>
</dbReference>
<dbReference type="InterPro" id="IPR046342">
    <property type="entry name" value="CBS_dom_sf"/>
</dbReference>
<feature type="transmembrane region" description="Helical" evidence="11">
    <location>
        <begin position="263"/>
        <end position="287"/>
    </location>
</feature>
<evidence type="ECO:0000256" key="5">
    <source>
        <dbReference type="ARBA" id="ARBA00023065"/>
    </source>
</evidence>
<dbReference type="InterPro" id="IPR000644">
    <property type="entry name" value="CBS_dom"/>
</dbReference>
<dbReference type="InterPro" id="IPR014743">
    <property type="entry name" value="Cl-channel_core"/>
</dbReference>
<keyword evidence="7" id="KW-0869">Chloride channel</keyword>
<keyword evidence="4 11" id="KW-1133">Transmembrane helix</keyword>
<keyword evidence="2" id="KW-0813">Transport</keyword>
<evidence type="ECO:0000256" key="7">
    <source>
        <dbReference type="ARBA" id="ARBA00023173"/>
    </source>
</evidence>
<evidence type="ECO:0000259" key="12">
    <source>
        <dbReference type="PROSITE" id="PS51371"/>
    </source>
</evidence>
<dbReference type="SUPFAM" id="SSF54631">
    <property type="entry name" value="CBS-domain pair"/>
    <property type="match status" value="1"/>
</dbReference>
<evidence type="ECO:0000256" key="10">
    <source>
        <dbReference type="PROSITE-ProRule" id="PRU00703"/>
    </source>
</evidence>
<dbReference type="SUPFAM" id="SSF81340">
    <property type="entry name" value="Clc chloride channel"/>
    <property type="match status" value="1"/>
</dbReference>
<dbReference type="Pfam" id="PF00654">
    <property type="entry name" value="Voltage_CLC"/>
    <property type="match status" value="1"/>
</dbReference>
<dbReference type="PANTHER" id="PTHR43427">
    <property type="entry name" value="CHLORIDE CHANNEL PROTEIN CLC-E"/>
    <property type="match status" value="1"/>
</dbReference>
<dbReference type="OrthoDB" id="9812438at2"/>
<gene>
    <name evidence="13" type="primary">clcA_3</name>
    <name evidence="13" type="ORF">Pla175_41330</name>
</gene>
<dbReference type="KEGG" id="pnd:Pla175_41330"/>
<dbReference type="PANTHER" id="PTHR43427:SF6">
    <property type="entry name" value="CHLORIDE CHANNEL PROTEIN CLC-E"/>
    <property type="match status" value="1"/>
</dbReference>
<evidence type="ECO:0000256" key="9">
    <source>
        <dbReference type="ARBA" id="ARBA00023303"/>
    </source>
</evidence>
<dbReference type="CDD" id="cd02205">
    <property type="entry name" value="CBS_pair_SF"/>
    <property type="match status" value="1"/>
</dbReference>
<accession>A0A518DH08</accession>
<feature type="transmembrane region" description="Helical" evidence="11">
    <location>
        <begin position="190"/>
        <end position="214"/>
    </location>
</feature>
<feature type="transmembrane region" description="Helical" evidence="11">
    <location>
        <begin position="299"/>
        <end position="317"/>
    </location>
</feature>
<dbReference type="PRINTS" id="PR00762">
    <property type="entry name" value="CLCHANNEL"/>
</dbReference>
<feature type="domain" description="CBS" evidence="12">
    <location>
        <begin position="476"/>
        <end position="540"/>
    </location>
</feature>
<evidence type="ECO:0000256" key="11">
    <source>
        <dbReference type="SAM" id="Phobius"/>
    </source>
</evidence>
<dbReference type="Pfam" id="PF00571">
    <property type="entry name" value="CBS"/>
    <property type="match status" value="2"/>
</dbReference>
<dbReference type="InterPro" id="IPR001807">
    <property type="entry name" value="ClC"/>
</dbReference>
<reference evidence="13 14" key="1">
    <citation type="submission" date="2019-02" db="EMBL/GenBank/DDBJ databases">
        <title>Deep-cultivation of Planctomycetes and their phenomic and genomic characterization uncovers novel biology.</title>
        <authorList>
            <person name="Wiegand S."/>
            <person name="Jogler M."/>
            <person name="Boedeker C."/>
            <person name="Pinto D."/>
            <person name="Vollmers J."/>
            <person name="Rivas-Marin E."/>
            <person name="Kohn T."/>
            <person name="Peeters S.H."/>
            <person name="Heuer A."/>
            <person name="Rast P."/>
            <person name="Oberbeckmann S."/>
            <person name="Bunk B."/>
            <person name="Jeske O."/>
            <person name="Meyerdierks A."/>
            <person name="Storesund J.E."/>
            <person name="Kallscheuer N."/>
            <person name="Luecker S."/>
            <person name="Lage O.M."/>
            <person name="Pohl T."/>
            <person name="Merkel B.J."/>
            <person name="Hornburger P."/>
            <person name="Mueller R.-W."/>
            <person name="Bruemmer F."/>
            <person name="Labrenz M."/>
            <person name="Spormann A.M."/>
            <person name="Op den Camp H."/>
            <person name="Overmann J."/>
            <person name="Amann R."/>
            <person name="Jetten M.S.M."/>
            <person name="Mascher T."/>
            <person name="Medema M.H."/>
            <person name="Devos D.P."/>
            <person name="Kaster A.-K."/>
            <person name="Ovreas L."/>
            <person name="Rohde M."/>
            <person name="Galperin M.Y."/>
            <person name="Jogler C."/>
        </authorList>
    </citation>
    <scope>NUCLEOTIDE SEQUENCE [LARGE SCALE GENOMIC DNA]</scope>
    <source>
        <strain evidence="13 14">Pla175</strain>
    </source>
</reference>
<feature type="transmembrane region" description="Helical" evidence="11">
    <location>
        <begin position="329"/>
        <end position="353"/>
    </location>
</feature>
<keyword evidence="6 11" id="KW-0472">Membrane</keyword>
<feature type="transmembrane region" description="Helical" evidence="11">
    <location>
        <begin position="398"/>
        <end position="420"/>
    </location>
</feature>
<dbReference type="GO" id="GO:0005254">
    <property type="term" value="F:chloride channel activity"/>
    <property type="evidence" value="ECO:0007669"/>
    <property type="project" value="UniProtKB-KW"/>
</dbReference>
<protein>
    <submittedName>
        <fullName evidence="13">H(+)/Cl(-) exchange transporter ClcA</fullName>
    </submittedName>
</protein>
<keyword evidence="3 11" id="KW-0812">Transmembrane</keyword>
<feature type="domain" description="CBS" evidence="12">
    <location>
        <begin position="544"/>
        <end position="602"/>
    </location>
</feature>
<feature type="transmembrane region" description="Helical" evidence="11">
    <location>
        <begin position="426"/>
        <end position="447"/>
    </location>
</feature>
<dbReference type="GO" id="GO:0034707">
    <property type="term" value="C:chloride channel complex"/>
    <property type="evidence" value="ECO:0007669"/>
    <property type="project" value="UniProtKB-KW"/>
</dbReference>
<dbReference type="RefSeq" id="WP_145289784.1">
    <property type="nucleotide sequence ID" value="NZ_CP036291.1"/>
</dbReference>
<keyword evidence="8" id="KW-0868">Chloride</keyword>
<keyword evidence="14" id="KW-1185">Reference proteome</keyword>
<evidence type="ECO:0000256" key="1">
    <source>
        <dbReference type="ARBA" id="ARBA00004141"/>
    </source>
</evidence>
<proteinExistence type="predicted"/>
<feature type="transmembrane region" description="Helical" evidence="11">
    <location>
        <begin position="365"/>
        <end position="386"/>
    </location>
</feature>
<dbReference type="InterPro" id="IPR050368">
    <property type="entry name" value="ClC-type_chloride_channel"/>
</dbReference>
<dbReference type="Proteomes" id="UP000317429">
    <property type="component" value="Chromosome"/>
</dbReference>
<evidence type="ECO:0000256" key="4">
    <source>
        <dbReference type="ARBA" id="ARBA00022989"/>
    </source>
</evidence>
<dbReference type="SMART" id="SM00116">
    <property type="entry name" value="CBS"/>
    <property type="match status" value="2"/>
</dbReference>
<dbReference type="Gene3D" id="1.10.3080.10">
    <property type="entry name" value="Clc chloride channel"/>
    <property type="match status" value="1"/>
</dbReference>
<evidence type="ECO:0000313" key="13">
    <source>
        <dbReference type="EMBL" id="QDU90722.1"/>
    </source>
</evidence>
<evidence type="ECO:0000256" key="8">
    <source>
        <dbReference type="ARBA" id="ARBA00023214"/>
    </source>
</evidence>
<keyword evidence="5" id="KW-0406">Ion transport</keyword>
<name>A0A518DH08_9BACT</name>
<keyword evidence="10" id="KW-0129">CBS domain</keyword>
<feature type="transmembrane region" description="Helical" evidence="11">
    <location>
        <begin position="226"/>
        <end position="243"/>
    </location>
</feature>
<evidence type="ECO:0000256" key="2">
    <source>
        <dbReference type="ARBA" id="ARBA00022448"/>
    </source>
</evidence>
<sequence length="618" mass="64205">MDERREAESASVDGLTLAPSLDQVVSAAQVPAQHSVIDGRTLQMCAVAVLLGAVAAFVAQALLMLIALTTNLAFFGRLSVGHASPADAVPALGWWVVPIPVVGALVIGLMARYGSKAIRGHGIPEAMEQVLTNQSRIPARVTFLKPVSSAISIGTGGPFGAEGPIIATGGALGSLIGQLIKTTGAERKTLLAAGAAAGMAATFGSPVSAVLLAIELLLFEYRPRSIIPVALACVTAAGIRMGFEGTEPVFAMTDLAQPPTTALAAYILLGGVMGLFAVLVTRAVYAIEDGFERLPIHWMWWPAIGAVAVGVVGRFAPDTLGVGYYNISAILSDGLTLPAVVFLCGMKFVSWSIALGSGTSGGTLAPLFTIGGGLGAVMGAGLVALAPGLGVDVRIAALVGMASIFAGASRAMLASAVFAFETTLQPFGLLPLLGSCSAAYLVSCLLMRNSIMTEKISRRGVHTPAEYVADPLAQELVRDIATGAVDTLLGSQTVAQAQATFTASDGGRQGYPVVNEAGGLIGVLTRRDLLTPTLDGNLPLAELIRTPPKFVYDDCTVRQAADHMVNHNIGRLPVMTRATPPRLVGMVTRSDILSGYRRRLSEGSMEDPSIRLFKRRRK</sequence>
<keyword evidence="9" id="KW-0407">Ion channel</keyword>
<dbReference type="EMBL" id="CP036291">
    <property type="protein sequence ID" value="QDU90722.1"/>
    <property type="molecule type" value="Genomic_DNA"/>
</dbReference>
<dbReference type="PROSITE" id="PS51371">
    <property type="entry name" value="CBS"/>
    <property type="match status" value="2"/>
</dbReference>
<feature type="transmembrane region" description="Helical" evidence="11">
    <location>
        <begin position="88"/>
        <end position="111"/>
    </location>
</feature>
<evidence type="ECO:0000313" key="14">
    <source>
        <dbReference type="Proteomes" id="UP000317429"/>
    </source>
</evidence>